<reference evidence="7" key="3">
    <citation type="submission" date="2022-12" db="EMBL/GenBank/DDBJ databases">
        <authorList>
            <person name="Sun Q."/>
            <person name="Zhou Y."/>
        </authorList>
    </citation>
    <scope>NUCLEOTIDE SEQUENCE</scope>
    <source>
        <strain evidence="7">CGMCC 1.15034</strain>
    </source>
</reference>
<evidence type="ECO:0000256" key="6">
    <source>
        <dbReference type="SAM" id="Phobius"/>
    </source>
</evidence>
<name>A0A410VBC6_9BRAD</name>
<gene>
    <name evidence="7" type="ORF">GCM10010987_13010</name>
    <name evidence="8" type="ORF">XH86_27605</name>
</gene>
<feature type="transmembrane region" description="Helical" evidence="6">
    <location>
        <begin position="51"/>
        <end position="71"/>
    </location>
</feature>
<dbReference type="PANTHER" id="PTHR43243:SF4">
    <property type="entry name" value="CATIONIC AMINO ACID TRANSPORTER 4"/>
    <property type="match status" value="1"/>
</dbReference>
<sequence>METVPQDRILPAAGLRRRLGLPLLVLYGTGVTVGAGIYVLIGAVAGHAGVYASWAFALAAAVMALTAASYAELATRYPVSAGEAAYVRAAFNSRFLSRTVGSLRLAIGIISAGAVTVGGAGYLGQLITLPAPVIVVAIVAALGVVAAWGILESVMLAGFLTLIETGGLVWIIVSAIHSDVSFSSALFTPPPLDGGTFSGITFAGVLAFFAFVGFEDLANVVEEAKSPQRDIPWAMALTLLITSVLYVLIAAISVSAVPPSVLAGSTAPLSLVFGAVARISPTTFSVIAVVSTLNTVLAQMTMTARVIYGMAQQGDLPGLVGRVHSRTGTPLIATGMVMLSVAALALIFPLERLAEGTSLATLLMFAVVNLSLLRIRARHTRSDPAAVRVPLWIASLGLVSCVLMIGTALFTA</sequence>
<feature type="transmembrane region" description="Helical" evidence="6">
    <location>
        <begin position="103"/>
        <end position="123"/>
    </location>
</feature>
<keyword evidence="3 6" id="KW-0812">Transmembrane</keyword>
<keyword evidence="4 6" id="KW-1133">Transmembrane helix</keyword>
<keyword evidence="2" id="KW-0813">Transport</keyword>
<evidence type="ECO:0000256" key="2">
    <source>
        <dbReference type="ARBA" id="ARBA00022448"/>
    </source>
</evidence>
<feature type="transmembrane region" description="Helical" evidence="6">
    <location>
        <begin position="197"/>
        <end position="221"/>
    </location>
</feature>
<evidence type="ECO:0000313" key="7">
    <source>
        <dbReference type="EMBL" id="GGI21176.1"/>
    </source>
</evidence>
<dbReference type="OrthoDB" id="7065842at2"/>
<keyword evidence="9" id="KW-1185">Reference proteome</keyword>
<dbReference type="InterPro" id="IPR002293">
    <property type="entry name" value="AA/rel_permease1"/>
</dbReference>
<feature type="transmembrane region" description="Helical" evidence="6">
    <location>
        <begin position="331"/>
        <end position="350"/>
    </location>
</feature>
<feature type="transmembrane region" description="Helical" evidence="6">
    <location>
        <begin position="129"/>
        <end position="151"/>
    </location>
</feature>
<feature type="transmembrane region" description="Helical" evidence="6">
    <location>
        <begin position="233"/>
        <end position="257"/>
    </location>
</feature>
<evidence type="ECO:0000256" key="4">
    <source>
        <dbReference type="ARBA" id="ARBA00022989"/>
    </source>
</evidence>
<dbReference type="Pfam" id="PF13520">
    <property type="entry name" value="AA_permease_2"/>
    <property type="match status" value="1"/>
</dbReference>
<dbReference type="PANTHER" id="PTHR43243">
    <property type="entry name" value="INNER MEMBRANE TRANSPORTER YGJI-RELATED"/>
    <property type="match status" value="1"/>
</dbReference>
<evidence type="ECO:0000313" key="8">
    <source>
        <dbReference type="EMBL" id="QOZ62082.1"/>
    </source>
</evidence>
<evidence type="ECO:0000256" key="3">
    <source>
        <dbReference type="ARBA" id="ARBA00022692"/>
    </source>
</evidence>
<proteinExistence type="predicted"/>
<dbReference type="Proteomes" id="UP000625079">
    <property type="component" value="Unassembled WGS sequence"/>
</dbReference>
<dbReference type="GO" id="GO:0016020">
    <property type="term" value="C:membrane"/>
    <property type="evidence" value="ECO:0007669"/>
    <property type="project" value="UniProtKB-SubCell"/>
</dbReference>
<dbReference type="PIRSF" id="PIRSF006060">
    <property type="entry name" value="AA_transporter"/>
    <property type="match status" value="1"/>
</dbReference>
<reference evidence="8 9" key="2">
    <citation type="submission" date="2018-06" db="EMBL/GenBank/DDBJ databases">
        <title>Comparative genomics of rhizobia nodulating Arachis hypogaea in China.</title>
        <authorList>
            <person name="Li Y."/>
        </authorList>
    </citation>
    <scope>NUCLEOTIDE SEQUENCE [LARGE SCALE GENOMIC DNA]</scope>
    <source>
        <strain evidence="8 9">CCBAU 51658</strain>
    </source>
</reference>
<dbReference type="Gene3D" id="1.20.1740.10">
    <property type="entry name" value="Amino acid/polyamine transporter I"/>
    <property type="match status" value="1"/>
</dbReference>
<accession>A0A410VBC6</accession>
<dbReference type="EMBL" id="CP030057">
    <property type="protein sequence ID" value="QOZ62082.1"/>
    <property type="molecule type" value="Genomic_DNA"/>
</dbReference>
<dbReference type="RefSeq" id="WP_128967670.1">
    <property type="nucleotide sequence ID" value="NZ_BMHC01000002.1"/>
</dbReference>
<feature type="transmembrane region" description="Helical" evidence="6">
    <location>
        <begin position="389"/>
        <end position="410"/>
    </location>
</feature>
<feature type="transmembrane region" description="Helical" evidence="6">
    <location>
        <begin position="158"/>
        <end position="177"/>
    </location>
</feature>
<evidence type="ECO:0000256" key="1">
    <source>
        <dbReference type="ARBA" id="ARBA00004141"/>
    </source>
</evidence>
<keyword evidence="5 6" id="KW-0472">Membrane</keyword>
<feature type="transmembrane region" description="Helical" evidence="6">
    <location>
        <begin position="356"/>
        <end position="377"/>
    </location>
</feature>
<dbReference type="AlphaFoldDB" id="A0A410VBC6"/>
<organism evidence="7 10">
    <name type="scientific">Bradyrhizobium guangdongense</name>
    <dbReference type="NCBI Taxonomy" id="1325090"/>
    <lineage>
        <taxon>Bacteria</taxon>
        <taxon>Pseudomonadati</taxon>
        <taxon>Pseudomonadota</taxon>
        <taxon>Alphaproteobacteria</taxon>
        <taxon>Hyphomicrobiales</taxon>
        <taxon>Nitrobacteraceae</taxon>
        <taxon>Bradyrhizobium</taxon>
    </lineage>
</organism>
<protein>
    <submittedName>
        <fullName evidence="8">Amino acid permease</fullName>
    </submittedName>
    <submittedName>
        <fullName evidence="7">Amino acid transporter</fullName>
    </submittedName>
</protein>
<feature type="transmembrane region" description="Helical" evidence="6">
    <location>
        <begin position="21"/>
        <end position="45"/>
    </location>
</feature>
<comment type="subcellular location">
    <subcellularLocation>
        <location evidence="1">Membrane</location>
        <topology evidence="1">Multi-pass membrane protein</topology>
    </subcellularLocation>
</comment>
<feature type="transmembrane region" description="Helical" evidence="6">
    <location>
        <begin position="269"/>
        <end position="297"/>
    </location>
</feature>
<evidence type="ECO:0000313" key="9">
    <source>
        <dbReference type="Proteomes" id="UP000593880"/>
    </source>
</evidence>
<reference evidence="7" key="1">
    <citation type="journal article" date="2014" name="Int. J. Syst. Evol. Microbiol.">
        <title>Complete genome sequence of Corynebacterium casei LMG S-19264T (=DSM 44701T), isolated from a smear-ripened cheese.</title>
        <authorList>
            <consortium name="US DOE Joint Genome Institute (JGI-PGF)"/>
            <person name="Walter F."/>
            <person name="Albersmeier A."/>
            <person name="Kalinowski J."/>
            <person name="Ruckert C."/>
        </authorList>
    </citation>
    <scope>NUCLEOTIDE SEQUENCE</scope>
    <source>
        <strain evidence="7">CGMCC 1.15034</strain>
    </source>
</reference>
<evidence type="ECO:0000313" key="10">
    <source>
        <dbReference type="Proteomes" id="UP000625079"/>
    </source>
</evidence>
<dbReference type="Proteomes" id="UP000593880">
    <property type="component" value="Chromosome"/>
</dbReference>
<dbReference type="EMBL" id="BMHC01000002">
    <property type="protein sequence ID" value="GGI21176.1"/>
    <property type="molecule type" value="Genomic_DNA"/>
</dbReference>
<evidence type="ECO:0000256" key="5">
    <source>
        <dbReference type="ARBA" id="ARBA00023136"/>
    </source>
</evidence>
<dbReference type="GO" id="GO:0015171">
    <property type="term" value="F:amino acid transmembrane transporter activity"/>
    <property type="evidence" value="ECO:0007669"/>
    <property type="project" value="TreeGrafter"/>
</dbReference>